<sequence>MRIDDIPELVELLIEARTDTWNVEAKDARRGLPDTTDETLSAFANMPEGGIIVFGLAEVDGEFQLVGVSDAKVIAAGVAAKARERIHPPVQLGAVDIASIGGKEIVACVVPPQPSDLRPFRVGIHGPAFTRSGDGDYKLSEQEELYLVSQRAQPIHDRAPVEGASVQRDLVPELLDQYLEAQLNESHRLRSMDREELLIRTNVIDHETGFPTVAAIYAMGIHPQQFLPHLTVKAHARPDAGQSSALRLTDKTEFSGPVPDLLDAVTDWVHKHLMHGIAFHQGHGFNAPELPAVAVREVVANALVHRDLSPASFGSFPMVVKLPAKLIVENPGGLWGLTEQELGKTSPRARNAILYRMCSAITTPSGRRVIEGHATGIPEVRRVLREAFLPEPFFKDEVIKFRALLSSSTMLDTDALSWISSLPGGEHFTVAQKHALIAMKKGNEITNAAYRSEFPMDSVQARDELQQLVHFGLVRKTGAGRSTAYELQTDPVQPSFAFDTLPTPNRSPADIVLTALRSRATPVSRKQLIADTGLTDAQTYRVLRHLEDQGSVATDKDPADGRIVRYFLASNTAGE</sequence>
<dbReference type="Gene3D" id="1.10.10.10">
    <property type="entry name" value="Winged helix-like DNA-binding domain superfamily/Winged helix DNA-binding domain"/>
    <property type="match status" value="2"/>
</dbReference>
<dbReference type="GO" id="GO:0005524">
    <property type="term" value="F:ATP binding"/>
    <property type="evidence" value="ECO:0007669"/>
    <property type="project" value="UniProtKB-KW"/>
</dbReference>
<reference evidence="2 3" key="1">
    <citation type="submission" date="2023-05" db="EMBL/GenBank/DDBJ databases">
        <title>Corynebacterium suedekumii sp. nov. and Corynebacterium breve sp. nov. isolated from raw cow's milk.</title>
        <authorList>
            <person name="Baer M.K."/>
            <person name="Mehl L."/>
            <person name="Hellmuth R."/>
            <person name="Marke G."/>
            <person name="Lipski A."/>
        </authorList>
    </citation>
    <scope>NUCLEOTIDE SEQUENCE [LARGE SCALE GENOMIC DNA]</scope>
    <source>
        <strain evidence="2 3">R4</strain>
    </source>
</reference>
<dbReference type="PANTHER" id="PTHR30595:SF6">
    <property type="entry name" value="SCHLAFEN ALBA-2 DOMAIN-CONTAINING PROTEIN"/>
    <property type="match status" value="1"/>
</dbReference>
<evidence type="ECO:0000259" key="1">
    <source>
        <dbReference type="Pfam" id="PF04326"/>
    </source>
</evidence>
<name>A0ABY8VHA1_9CORY</name>
<organism evidence="2 3">
    <name type="scientific">Corynebacterium breve</name>
    <dbReference type="NCBI Taxonomy" id="3049799"/>
    <lineage>
        <taxon>Bacteria</taxon>
        <taxon>Bacillati</taxon>
        <taxon>Actinomycetota</taxon>
        <taxon>Actinomycetes</taxon>
        <taxon>Mycobacteriales</taxon>
        <taxon>Corynebacteriaceae</taxon>
        <taxon>Corynebacterium</taxon>
    </lineage>
</organism>
<dbReference type="PANTHER" id="PTHR30595">
    <property type="entry name" value="GLPR-RELATED TRANSCRIPTIONAL REPRESSOR"/>
    <property type="match status" value="1"/>
</dbReference>
<feature type="domain" description="Schlafen AlbA-2" evidence="1">
    <location>
        <begin position="36"/>
        <end position="139"/>
    </location>
</feature>
<dbReference type="Pfam" id="PF04326">
    <property type="entry name" value="SLFN_AlbA_2"/>
    <property type="match status" value="1"/>
</dbReference>
<keyword evidence="2" id="KW-0067">ATP-binding</keyword>
<keyword evidence="2" id="KW-0547">Nucleotide-binding</keyword>
<gene>
    <name evidence="2" type="ORF">QP027_11220</name>
</gene>
<dbReference type="Gene3D" id="3.30.565.60">
    <property type="match status" value="1"/>
</dbReference>
<keyword evidence="3" id="KW-1185">Reference proteome</keyword>
<dbReference type="InterPro" id="IPR038461">
    <property type="entry name" value="Schlafen_AlbA_2_dom_sf"/>
</dbReference>
<dbReference type="SUPFAM" id="SSF46785">
    <property type="entry name" value="Winged helix' DNA-binding domain"/>
    <property type="match status" value="1"/>
</dbReference>
<dbReference type="RefSeq" id="WP_284824872.1">
    <property type="nucleotide sequence ID" value="NZ_CP126969.1"/>
</dbReference>
<evidence type="ECO:0000313" key="2">
    <source>
        <dbReference type="EMBL" id="WIM67638.1"/>
    </source>
</evidence>
<dbReference type="Gene3D" id="3.30.950.30">
    <property type="entry name" value="Schlafen, AAA domain"/>
    <property type="match status" value="1"/>
</dbReference>
<accession>A0ABY8VHA1</accession>
<dbReference type="InterPro" id="IPR036390">
    <property type="entry name" value="WH_DNA-bd_sf"/>
</dbReference>
<dbReference type="Proteomes" id="UP001225598">
    <property type="component" value="Chromosome"/>
</dbReference>
<dbReference type="InterPro" id="IPR036388">
    <property type="entry name" value="WH-like_DNA-bd_sf"/>
</dbReference>
<dbReference type="InterPro" id="IPR007421">
    <property type="entry name" value="Schlafen_AlbA_2_dom"/>
</dbReference>
<proteinExistence type="predicted"/>
<dbReference type="EMBL" id="CP126969">
    <property type="protein sequence ID" value="WIM67638.1"/>
    <property type="molecule type" value="Genomic_DNA"/>
</dbReference>
<dbReference type="Pfam" id="PF13749">
    <property type="entry name" value="HATPase_c_4"/>
    <property type="match status" value="1"/>
</dbReference>
<evidence type="ECO:0000313" key="3">
    <source>
        <dbReference type="Proteomes" id="UP001225598"/>
    </source>
</evidence>
<dbReference type="InterPro" id="IPR038475">
    <property type="entry name" value="RecG_C_sf"/>
</dbReference>
<protein>
    <submittedName>
        <fullName evidence="2">ATP-binding protein</fullName>
    </submittedName>
</protein>